<name>A0A074L5V6_9BACT</name>
<feature type="transmembrane region" description="Helical" evidence="2">
    <location>
        <begin position="6"/>
        <end position="22"/>
    </location>
</feature>
<evidence type="ECO:0000313" key="3">
    <source>
        <dbReference type="EMBL" id="KEO75885.1"/>
    </source>
</evidence>
<evidence type="ECO:0000256" key="1">
    <source>
        <dbReference type="SAM" id="MobiDB-lite"/>
    </source>
</evidence>
<keyword evidence="2" id="KW-0812">Transmembrane</keyword>
<protein>
    <submittedName>
        <fullName evidence="3">Uncharacterized protein</fullName>
    </submittedName>
</protein>
<reference evidence="3 4" key="1">
    <citation type="submission" date="2014-04" db="EMBL/GenBank/DDBJ databases">
        <title>Characterization and application of a salt tolerant electro-active bacterium.</title>
        <authorList>
            <person name="Yang L."/>
            <person name="Wei S."/>
            <person name="Tay Q.X.M."/>
        </authorList>
    </citation>
    <scope>NUCLEOTIDE SEQUENCE [LARGE SCALE GENOMIC DNA]</scope>
    <source>
        <strain evidence="3 4">LY1</strain>
    </source>
</reference>
<evidence type="ECO:0000256" key="2">
    <source>
        <dbReference type="SAM" id="Phobius"/>
    </source>
</evidence>
<keyword evidence="4" id="KW-1185">Reference proteome</keyword>
<organism evidence="3 4">
    <name type="scientific">Anditalea andensis</name>
    <dbReference type="NCBI Taxonomy" id="1048983"/>
    <lineage>
        <taxon>Bacteria</taxon>
        <taxon>Pseudomonadati</taxon>
        <taxon>Bacteroidota</taxon>
        <taxon>Cytophagia</taxon>
        <taxon>Cytophagales</taxon>
        <taxon>Cytophagaceae</taxon>
        <taxon>Anditalea</taxon>
    </lineage>
</organism>
<feature type="compositionally biased region" description="Basic and acidic residues" evidence="1">
    <location>
        <begin position="38"/>
        <end position="84"/>
    </location>
</feature>
<feature type="region of interest" description="Disordered" evidence="1">
    <location>
        <begin position="27"/>
        <end position="107"/>
    </location>
</feature>
<dbReference type="AlphaFoldDB" id="A0A074L5V6"/>
<dbReference type="Proteomes" id="UP000027821">
    <property type="component" value="Unassembled WGS sequence"/>
</dbReference>
<accession>A0A074L5V6</accession>
<dbReference type="STRING" id="1048983.EL17_22975"/>
<keyword evidence="2" id="KW-0472">Membrane</keyword>
<comment type="caution">
    <text evidence="3">The sequence shown here is derived from an EMBL/GenBank/DDBJ whole genome shotgun (WGS) entry which is preliminary data.</text>
</comment>
<dbReference type="eggNOG" id="ENOG5033DU7">
    <property type="taxonomic scope" value="Bacteria"/>
</dbReference>
<keyword evidence="2" id="KW-1133">Transmembrane helix</keyword>
<gene>
    <name evidence="3" type="ORF">EL17_22975</name>
</gene>
<dbReference type="RefSeq" id="WP_035068914.1">
    <property type="nucleotide sequence ID" value="NZ_JMIH01000004.1"/>
</dbReference>
<proteinExistence type="predicted"/>
<sequence length="183" mass="21493">MDIGTIVYIVLVIIYFIFTAFKKKNAPEQEERYEGEEAGEKRPASFEDMLRDIRREQHERERDIEHAGQGDVADHKYQDRKEDTFETNYEPWEEKPAYKQPEPARSVPNKYYDDAEGSLKNYDRKPLVKLDDQIDLDSDEKILGEVEDVAEEYGGKNKYGHLLKSPESVRDAVILTEILNRKY</sequence>
<dbReference type="EMBL" id="JMIH01000004">
    <property type="protein sequence ID" value="KEO75885.1"/>
    <property type="molecule type" value="Genomic_DNA"/>
</dbReference>
<dbReference type="OrthoDB" id="840081at2"/>
<evidence type="ECO:0000313" key="4">
    <source>
        <dbReference type="Proteomes" id="UP000027821"/>
    </source>
</evidence>